<feature type="transmembrane region" description="Helical" evidence="9">
    <location>
        <begin position="259"/>
        <end position="276"/>
    </location>
</feature>
<accession>A0A0J6VUY9</accession>
<feature type="transmembrane region" description="Helical" evidence="9">
    <location>
        <begin position="160"/>
        <end position="184"/>
    </location>
</feature>
<keyword evidence="3 9" id="KW-0813">Transport</keyword>
<dbReference type="InterPro" id="IPR018047">
    <property type="entry name" value="Ammonium_transpt_CS"/>
</dbReference>
<protein>
    <recommendedName>
        <fullName evidence="8 9">Ammonium transporter</fullName>
    </recommendedName>
</protein>
<evidence type="ECO:0000256" key="10">
    <source>
        <dbReference type="SAM" id="MobiDB-lite"/>
    </source>
</evidence>
<dbReference type="GO" id="GO:0005886">
    <property type="term" value="C:plasma membrane"/>
    <property type="evidence" value="ECO:0007669"/>
    <property type="project" value="UniProtKB-SubCell"/>
</dbReference>
<evidence type="ECO:0000256" key="4">
    <source>
        <dbReference type="ARBA" id="ARBA00022692"/>
    </source>
</evidence>
<dbReference type="Pfam" id="PF00909">
    <property type="entry name" value="Ammonium_transp"/>
    <property type="match status" value="1"/>
</dbReference>
<dbReference type="SUPFAM" id="SSF111352">
    <property type="entry name" value="Ammonium transporter"/>
    <property type="match status" value="1"/>
</dbReference>
<keyword evidence="7 9" id="KW-0924">Ammonia transport</keyword>
<sequence length="446" mass="45643">MNQIDPAATAWLLASTALVLLMTPGLAIFYGGMVRTTGVLNMIMMSFIAIPLVTVAWLLAGYSLAFSDSRAGGAIGSLAHVGLSGITPDSVHGQVPELLFVTFQLTFAIITAALVSGAIADRAKFMAWVVFVPLWVIVVYSVVAHWVWAPDGWMMRWGVLDYAGGLVVEIVSGASALALALVLGPRIGFKKEAMRPHNLPFVLLGVGLLWFGWFGFNAGSALAANGTAAAIFLNTLVAGCLGMLGWLTVEQVRDGKPTTFGAASGVVAGLVAITPSCGTVTTFGAALVGVAAGVVCAFAVGLKFRFGYDDSLDVVGVHFVGGVVGVLLIGLLASSTMTGGASGLFYGGGFGQLGKQAVAVVVVAGYAFAASFLLAKIVDRVIGFRISAEDEVSGVDFSQHAETAYAEGVHGHGAPPRTGLFGSSGPTGNAASSRPASSGEQAPQPD</sequence>
<dbReference type="NCBIfam" id="TIGR00836">
    <property type="entry name" value="amt"/>
    <property type="match status" value="1"/>
</dbReference>
<dbReference type="EMBL" id="JYNU01000019">
    <property type="protein sequence ID" value="KMO74830.1"/>
    <property type="molecule type" value="Genomic_DNA"/>
</dbReference>
<evidence type="ECO:0000256" key="8">
    <source>
        <dbReference type="ARBA" id="ARBA00050025"/>
    </source>
</evidence>
<evidence type="ECO:0000256" key="1">
    <source>
        <dbReference type="ARBA" id="ARBA00004141"/>
    </source>
</evidence>
<dbReference type="InterPro" id="IPR001905">
    <property type="entry name" value="Ammonium_transpt"/>
</dbReference>
<evidence type="ECO:0000313" key="12">
    <source>
        <dbReference type="EMBL" id="KMO74830.1"/>
    </source>
</evidence>
<evidence type="ECO:0000256" key="9">
    <source>
        <dbReference type="RuleBase" id="RU362002"/>
    </source>
</evidence>
<feature type="transmembrane region" description="Helical" evidence="9">
    <location>
        <begin position="228"/>
        <end position="247"/>
    </location>
</feature>
<evidence type="ECO:0000256" key="6">
    <source>
        <dbReference type="ARBA" id="ARBA00023136"/>
    </source>
</evidence>
<dbReference type="PANTHER" id="PTHR43029:SF10">
    <property type="entry name" value="AMMONIUM TRANSPORTER MEP2"/>
    <property type="match status" value="1"/>
</dbReference>
<keyword evidence="5 9" id="KW-1133">Transmembrane helix</keyword>
<dbReference type="GO" id="GO:0008519">
    <property type="term" value="F:ammonium channel activity"/>
    <property type="evidence" value="ECO:0007669"/>
    <property type="project" value="InterPro"/>
</dbReference>
<feature type="compositionally biased region" description="Polar residues" evidence="10">
    <location>
        <begin position="424"/>
        <end position="446"/>
    </location>
</feature>
<feature type="transmembrane region" description="Helical" evidence="9">
    <location>
        <begin position="282"/>
        <end position="302"/>
    </location>
</feature>
<feature type="domain" description="Ammonium transporter AmtB-like" evidence="11">
    <location>
        <begin position="10"/>
        <end position="405"/>
    </location>
</feature>
<comment type="subcellular location">
    <subcellularLocation>
        <location evidence="9">Cell membrane</location>
        <topology evidence="9">Multi-pass membrane protein</topology>
    </subcellularLocation>
    <subcellularLocation>
        <location evidence="1">Membrane</location>
        <topology evidence="1">Multi-pass membrane protein</topology>
    </subcellularLocation>
</comment>
<organism evidence="12 13">
    <name type="scientific">Mycolicibacterium obuense</name>
    <dbReference type="NCBI Taxonomy" id="1807"/>
    <lineage>
        <taxon>Bacteria</taxon>
        <taxon>Bacillati</taxon>
        <taxon>Actinomycetota</taxon>
        <taxon>Actinomycetes</taxon>
        <taxon>Mycobacteriales</taxon>
        <taxon>Mycobacteriaceae</taxon>
        <taxon>Mycolicibacterium</taxon>
    </lineage>
</organism>
<reference evidence="12 13" key="1">
    <citation type="journal article" date="2015" name="Genome Biol. Evol.">
        <title>Characterization of Three Mycobacterium spp. with Potential Use in Bioremediation by Genome Sequencing and Comparative Genomics.</title>
        <authorList>
            <person name="Das S."/>
            <person name="Pettersson B.M."/>
            <person name="Behra P.R."/>
            <person name="Ramesh M."/>
            <person name="Dasgupta S."/>
            <person name="Bhattacharya A."/>
            <person name="Kirsebom L.A."/>
        </authorList>
    </citation>
    <scope>NUCLEOTIDE SEQUENCE [LARGE SCALE GENOMIC DNA]</scope>
    <source>
        <strain evidence="12 13">DSM 44075</strain>
    </source>
</reference>
<dbReference type="RefSeq" id="WP_048423960.1">
    <property type="nucleotide sequence ID" value="NZ_JYNU01000019.1"/>
</dbReference>
<evidence type="ECO:0000256" key="7">
    <source>
        <dbReference type="ARBA" id="ARBA00023177"/>
    </source>
</evidence>
<feature type="region of interest" description="Disordered" evidence="10">
    <location>
        <begin position="407"/>
        <end position="446"/>
    </location>
</feature>
<dbReference type="InterPro" id="IPR024041">
    <property type="entry name" value="NH4_transpt_AmtB-like_dom"/>
</dbReference>
<dbReference type="Proteomes" id="UP000036313">
    <property type="component" value="Unassembled WGS sequence"/>
</dbReference>
<dbReference type="Gene3D" id="1.10.3430.10">
    <property type="entry name" value="Ammonium transporter AmtB like domains"/>
    <property type="match status" value="1"/>
</dbReference>
<dbReference type="AlphaFoldDB" id="A0A0J6VUY9"/>
<feature type="transmembrane region" description="Helical" evidence="9">
    <location>
        <begin position="314"/>
        <end position="337"/>
    </location>
</feature>
<feature type="transmembrane region" description="Helical" evidence="9">
    <location>
        <begin position="127"/>
        <end position="148"/>
    </location>
</feature>
<feature type="transmembrane region" description="Helical" evidence="9">
    <location>
        <begin position="98"/>
        <end position="120"/>
    </location>
</feature>
<evidence type="ECO:0000256" key="3">
    <source>
        <dbReference type="ARBA" id="ARBA00022448"/>
    </source>
</evidence>
<dbReference type="InterPro" id="IPR029020">
    <property type="entry name" value="Ammonium/urea_transptr"/>
</dbReference>
<feature type="transmembrane region" description="Helical" evidence="9">
    <location>
        <begin position="39"/>
        <end position="60"/>
    </location>
</feature>
<dbReference type="PANTHER" id="PTHR43029">
    <property type="entry name" value="AMMONIUM TRANSPORTER MEP2"/>
    <property type="match status" value="1"/>
</dbReference>
<comment type="similarity">
    <text evidence="2 9">Belongs to the ammonia transporter channel (TC 1.A.11.2) family.</text>
</comment>
<keyword evidence="4 9" id="KW-0812">Transmembrane</keyword>
<evidence type="ECO:0000259" key="11">
    <source>
        <dbReference type="Pfam" id="PF00909"/>
    </source>
</evidence>
<evidence type="ECO:0000313" key="13">
    <source>
        <dbReference type="Proteomes" id="UP000036313"/>
    </source>
</evidence>
<feature type="transmembrane region" description="Helical" evidence="9">
    <location>
        <begin position="357"/>
        <end position="375"/>
    </location>
</feature>
<evidence type="ECO:0000256" key="2">
    <source>
        <dbReference type="ARBA" id="ARBA00005887"/>
    </source>
</evidence>
<dbReference type="PATRIC" id="fig|1807.14.peg.3382"/>
<evidence type="ECO:0000256" key="5">
    <source>
        <dbReference type="ARBA" id="ARBA00022989"/>
    </source>
</evidence>
<comment type="caution">
    <text evidence="12">The sequence shown here is derived from an EMBL/GenBank/DDBJ whole genome shotgun (WGS) entry which is preliminary data.</text>
</comment>
<feature type="transmembrane region" description="Helical" evidence="9">
    <location>
        <begin position="196"/>
        <end position="216"/>
    </location>
</feature>
<dbReference type="PROSITE" id="PS01219">
    <property type="entry name" value="AMMONIUM_TRANSP"/>
    <property type="match status" value="1"/>
</dbReference>
<feature type="transmembrane region" description="Helical" evidence="9">
    <location>
        <begin position="12"/>
        <end position="32"/>
    </location>
</feature>
<name>A0A0J6VUY9_9MYCO</name>
<keyword evidence="6 9" id="KW-0472">Membrane</keyword>
<proteinExistence type="inferred from homology"/>
<gene>
    <name evidence="12" type="primary">nrgA</name>
    <name evidence="12" type="ORF">MOBUDSM44075_03360</name>
</gene>